<evidence type="ECO:0000256" key="2">
    <source>
        <dbReference type="ARBA" id="ARBA00008055"/>
    </source>
</evidence>
<evidence type="ECO:0000256" key="3">
    <source>
        <dbReference type="ARBA" id="ARBA00012053"/>
    </source>
</evidence>
<feature type="non-terminal residue" evidence="9">
    <location>
        <position position="41"/>
    </location>
</feature>
<protein>
    <recommendedName>
        <fullName evidence="3">porphobilinogen synthase</fullName>
        <ecNumber evidence="3">4.2.1.24</ecNumber>
    </recommendedName>
    <alternativeName>
        <fullName evidence="7">Porphobilinogen synthase</fullName>
    </alternativeName>
</protein>
<name>X0U0Z3_9ZZZZ</name>
<dbReference type="EMBL" id="BARS01003389">
    <property type="protein sequence ID" value="GAF82115.1"/>
    <property type="molecule type" value="Genomic_DNA"/>
</dbReference>
<dbReference type="Gene3D" id="3.20.20.70">
    <property type="entry name" value="Aldolase class I"/>
    <property type="match status" value="1"/>
</dbReference>
<dbReference type="InterPro" id="IPR001731">
    <property type="entry name" value="ALAD"/>
</dbReference>
<comment type="catalytic activity">
    <reaction evidence="8">
        <text>2 5-aminolevulinate = porphobilinogen + 2 H2O + H(+)</text>
        <dbReference type="Rhea" id="RHEA:24064"/>
        <dbReference type="ChEBI" id="CHEBI:15377"/>
        <dbReference type="ChEBI" id="CHEBI:15378"/>
        <dbReference type="ChEBI" id="CHEBI:58126"/>
        <dbReference type="ChEBI" id="CHEBI:356416"/>
        <dbReference type="EC" id="4.2.1.24"/>
    </reaction>
</comment>
<gene>
    <name evidence="9" type="ORF">S01H1_06571</name>
</gene>
<comment type="similarity">
    <text evidence="2">Belongs to the ALAD family.</text>
</comment>
<dbReference type="GO" id="GO:0046872">
    <property type="term" value="F:metal ion binding"/>
    <property type="evidence" value="ECO:0007669"/>
    <property type="project" value="InterPro"/>
</dbReference>
<evidence type="ECO:0000256" key="6">
    <source>
        <dbReference type="ARBA" id="ARBA00023244"/>
    </source>
</evidence>
<proteinExistence type="inferred from homology"/>
<keyword evidence="6" id="KW-0627">Porphyrin biosynthesis</keyword>
<dbReference type="AlphaFoldDB" id="X0U0Z3"/>
<dbReference type="UniPathway" id="UPA00251">
    <property type="reaction ID" value="UER00318"/>
</dbReference>
<evidence type="ECO:0000256" key="7">
    <source>
        <dbReference type="ARBA" id="ARBA00032837"/>
    </source>
</evidence>
<dbReference type="EC" id="4.2.1.24" evidence="3"/>
<evidence type="ECO:0000256" key="8">
    <source>
        <dbReference type="ARBA" id="ARBA00047651"/>
    </source>
</evidence>
<sequence length="41" mass="4682">MDDLIFPIFVKHGKGERKPIPSMVGHYQLSVDELVKEAEEV</sequence>
<organism evidence="9">
    <name type="scientific">marine sediment metagenome</name>
    <dbReference type="NCBI Taxonomy" id="412755"/>
    <lineage>
        <taxon>unclassified sequences</taxon>
        <taxon>metagenomes</taxon>
        <taxon>ecological metagenomes</taxon>
    </lineage>
</organism>
<accession>X0U0Z3</accession>
<evidence type="ECO:0000256" key="1">
    <source>
        <dbReference type="ARBA" id="ARBA00004694"/>
    </source>
</evidence>
<keyword evidence="5" id="KW-0456">Lyase</keyword>
<dbReference type="InterPro" id="IPR013785">
    <property type="entry name" value="Aldolase_TIM"/>
</dbReference>
<evidence type="ECO:0000313" key="9">
    <source>
        <dbReference type="EMBL" id="GAF82115.1"/>
    </source>
</evidence>
<evidence type="ECO:0000256" key="5">
    <source>
        <dbReference type="ARBA" id="ARBA00023239"/>
    </source>
</evidence>
<dbReference type="GO" id="GO:0004655">
    <property type="term" value="F:porphobilinogen synthase activity"/>
    <property type="evidence" value="ECO:0007669"/>
    <property type="project" value="UniProtKB-EC"/>
</dbReference>
<comment type="pathway">
    <text evidence="1">Porphyrin-containing compound metabolism; protoporphyrin-IX biosynthesis; coproporphyrinogen-III from 5-aminolevulinate: step 1/4.</text>
</comment>
<dbReference type="GO" id="GO:0006782">
    <property type="term" value="P:protoporphyrinogen IX biosynthetic process"/>
    <property type="evidence" value="ECO:0007669"/>
    <property type="project" value="UniProtKB-UniPathway"/>
</dbReference>
<comment type="caution">
    <text evidence="9">The sequence shown here is derived from an EMBL/GenBank/DDBJ whole genome shotgun (WGS) entry which is preliminary data.</text>
</comment>
<dbReference type="SUPFAM" id="SSF51569">
    <property type="entry name" value="Aldolase"/>
    <property type="match status" value="1"/>
</dbReference>
<keyword evidence="4" id="KW-0350">Heme biosynthesis</keyword>
<evidence type="ECO:0000256" key="4">
    <source>
        <dbReference type="ARBA" id="ARBA00023133"/>
    </source>
</evidence>
<reference evidence="9" key="1">
    <citation type="journal article" date="2014" name="Front. Microbiol.">
        <title>High frequency of phylogenetically diverse reductive dehalogenase-homologous genes in deep subseafloor sedimentary metagenomes.</title>
        <authorList>
            <person name="Kawai M."/>
            <person name="Futagami T."/>
            <person name="Toyoda A."/>
            <person name="Takaki Y."/>
            <person name="Nishi S."/>
            <person name="Hori S."/>
            <person name="Arai W."/>
            <person name="Tsubouchi T."/>
            <person name="Morono Y."/>
            <person name="Uchiyama I."/>
            <person name="Ito T."/>
            <person name="Fujiyama A."/>
            <person name="Inagaki F."/>
            <person name="Takami H."/>
        </authorList>
    </citation>
    <scope>NUCLEOTIDE SEQUENCE</scope>
    <source>
        <strain evidence="9">Expedition CK06-06</strain>
    </source>
</reference>
<dbReference type="Pfam" id="PF00490">
    <property type="entry name" value="ALAD"/>
    <property type="match status" value="1"/>
</dbReference>